<evidence type="ECO:0000313" key="5">
    <source>
        <dbReference type="EMBL" id="EMA40488.1"/>
    </source>
</evidence>
<name>M0M523_9EURY</name>
<dbReference type="InterPro" id="IPR027478">
    <property type="entry name" value="LdcA_N"/>
</dbReference>
<dbReference type="SUPFAM" id="SSF141986">
    <property type="entry name" value="LD-carboxypeptidase A C-terminal domain-like"/>
    <property type="match status" value="1"/>
</dbReference>
<dbReference type="PANTHER" id="PTHR30237:SF4">
    <property type="entry name" value="LD-CARBOXYPEPTIDASE C-TERMINAL DOMAIN-CONTAINING PROTEIN"/>
    <property type="match status" value="1"/>
</dbReference>
<dbReference type="Pfam" id="PF02016">
    <property type="entry name" value="Peptidase_S66"/>
    <property type="match status" value="1"/>
</dbReference>
<dbReference type="InterPro" id="IPR040921">
    <property type="entry name" value="Peptidase_S66C"/>
</dbReference>
<dbReference type="eggNOG" id="arCOG04676">
    <property type="taxonomic scope" value="Archaea"/>
</dbReference>
<organism evidence="5 6">
    <name type="scientific">Halococcus hamelinensis 100A6</name>
    <dbReference type="NCBI Taxonomy" id="1132509"/>
    <lineage>
        <taxon>Archaea</taxon>
        <taxon>Methanobacteriati</taxon>
        <taxon>Methanobacteriota</taxon>
        <taxon>Stenosarchaea group</taxon>
        <taxon>Halobacteria</taxon>
        <taxon>Halobacteriales</taxon>
        <taxon>Halococcaceae</taxon>
        <taxon>Halococcus</taxon>
    </lineage>
</organism>
<gene>
    <name evidence="5" type="ORF">C447_04292</name>
</gene>
<dbReference type="InterPro" id="IPR040449">
    <property type="entry name" value="Peptidase_S66_N"/>
</dbReference>
<feature type="domain" description="LD-carboxypeptidase N-terminal" evidence="3">
    <location>
        <begin position="16"/>
        <end position="131"/>
    </location>
</feature>
<dbReference type="OrthoDB" id="55610at2157"/>
<dbReference type="Gene3D" id="3.50.30.60">
    <property type="entry name" value="LD-carboxypeptidase A C-terminal domain-like"/>
    <property type="match status" value="1"/>
</dbReference>
<reference evidence="5 6" key="1">
    <citation type="journal article" date="2014" name="PLoS Genet.">
        <title>Phylogenetically driven sequencing of extremely halophilic archaea reveals strategies for static and dynamic osmo-response.</title>
        <authorList>
            <person name="Becker E.A."/>
            <person name="Seitzer P.M."/>
            <person name="Tritt A."/>
            <person name="Larsen D."/>
            <person name="Krusor M."/>
            <person name="Yao A.I."/>
            <person name="Wu D."/>
            <person name="Madern D."/>
            <person name="Eisen J.A."/>
            <person name="Darling A.E."/>
            <person name="Facciotti M.T."/>
        </authorList>
    </citation>
    <scope>NUCLEOTIDE SEQUENCE [LARGE SCALE GENOMIC DNA]</scope>
    <source>
        <strain evidence="5 6">100A6</strain>
    </source>
</reference>
<dbReference type="CDD" id="cd07062">
    <property type="entry name" value="Peptidase_S66_mccF_like"/>
    <property type="match status" value="1"/>
</dbReference>
<evidence type="ECO:0000259" key="3">
    <source>
        <dbReference type="Pfam" id="PF02016"/>
    </source>
</evidence>
<dbReference type="PANTHER" id="PTHR30237">
    <property type="entry name" value="MURAMOYLTETRAPEPTIDE CARBOXYPEPTIDASE"/>
    <property type="match status" value="1"/>
</dbReference>
<dbReference type="Pfam" id="PF17676">
    <property type="entry name" value="Peptidase_S66C"/>
    <property type="match status" value="1"/>
</dbReference>
<dbReference type="EMBL" id="AOMB01000011">
    <property type="protein sequence ID" value="EMA40488.1"/>
    <property type="molecule type" value="Genomic_DNA"/>
</dbReference>
<keyword evidence="5" id="KW-0645">Protease</keyword>
<evidence type="ECO:0000256" key="2">
    <source>
        <dbReference type="ARBA" id="ARBA00022801"/>
    </source>
</evidence>
<keyword evidence="5" id="KW-0121">Carboxypeptidase</keyword>
<keyword evidence="2" id="KW-0378">Hydrolase</keyword>
<evidence type="ECO:0000313" key="6">
    <source>
        <dbReference type="Proteomes" id="UP000011566"/>
    </source>
</evidence>
<dbReference type="RefSeq" id="WP_007691254.1">
    <property type="nucleotide sequence ID" value="NZ_AJRK01000118.1"/>
</dbReference>
<dbReference type="InterPro" id="IPR027461">
    <property type="entry name" value="Carboxypeptidase_A_C_sf"/>
</dbReference>
<dbReference type="InterPro" id="IPR003507">
    <property type="entry name" value="S66_fam"/>
</dbReference>
<keyword evidence="6" id="KW-1185">Reference proteome</keyword>
<evidence type="ECO:0000256" key="1">
    <source>
        <dbReference type="ARBA" id="ARBA00010233"/>
    </source>
</evidence>
<evidence type="ECO:0000259" key="4">
    <source>
        <dbReference type="Pfam" id="PF17676"/>
    </source>
</evidence>
<proteinExistence type="inferred from homology"/>
<dbReference type="InterPro" id="IPR029062">
    <property type="entry name" value="Class_I_gatase-like"/>
</dbReference>
<protein>
    <submittedName>
        <fullName evidence="5">LD-carboxypeptidase</fullName>
    </submittedName>
</protein>
<dbReference type="SUPFAM" id="SSF52317">
    <property type="entry name" value="Class I glutamine amidotransferase-like"/>
    <property type="match status" value="1"/>
</dbReference>
<accession>M0M523</accession>
<comment type="caution">
    <text evidence="5">The sequence shown here is derived from an EMBL/GenBank/DDBJ whole genome shotgun (WGS) entry which is preliminary data.</text>
</comment>
<dbReference type="GO" id="GO:0004180">
    <property type="term" value="F:carboxypeptidase activity"/>
    <property type="evidence" value="ECO:0007669"/>
    <property type="project" value="UniProtKB-KW"/>
</dbReference>
<dbReference type="AlphaFoldDB" id="M0M523"/>
<dbReference type="PIRSF" id="PIRSF028757">
    <property type="entry name" value="LD-carboxypeptidase"/>
    <property type="match status" value="1"/>
</dbReference>
<dbReference type="PATRIC" id="fig|1132509.6.peg.992"/>
<feature type="domain" description="LD-carboxypeptidase C-terminal" evidence="4">
    <location>
        <begin position="200"/>
        <end position="325"/>
    </location>
</feature>
<sequence length="337" mass="36952">MTKRIYPPALTSGDTVAFLATSHAAPEGAVEIAADRLRSFGLDVELFETARRDSAWLREHPRARAEDLHRAFADDGIAGIVSVMGGNTAHQILPHLDTGLIREHPTRFFGGSDNTHLHLVCCAAGVVSFYGGQAFPDLATDAEMHPYTRETVERALFETPFGELSPSESWTDEYDDIHDPEPRAWFSAPEWYWHGDGRVEGTVVGGCFEMLETQLMLDDSPFPAVVEPGDVLAVETSGETPLPAEIERFFGVLGERGLLDSLGGLVVGKPETPGGPLEERTAYRHEQRETITRSLEAYDADLPVVFDLDFGHTVPVLPLALGAEMVVDADERTVELR</sequence>
<dbReference type="Proteomes" id="UP000011566">
    <property type="component" value="Unassembled WGS sequence"/>
</dbReference>
<comment type="similarity">
    <text evidence="1">Belongs to the peptidase S66 family.</text>
</comment>
<dbReference type="Gene3D" id="3.40.50.10740">
    <property type="entry name" value="Class I glutamine amidotransferase-like"/>
    <property type="match status" value="1"/>
</dbReference>